<feature type="domain" description="RING-type" evidence="16">
    <location>
        <begin position="238"/>
        <end position="285"/>
    </location>
</feature>
<evidence type="ECO:0000256" key="15">
    <source>
        <dbReference type="RuleBase" id="RU367090"/>
    </source>
</evidence>
<protein>
    <recommendedName>
        <fullName evidence="6 15">E3 ubiquitin-protein ligase listerin</fullName>
        <ecNumber evidence="5 15">2.3.2.27</ecNumber>
    </recommendedName>
    <alternativeName>
        <fullName evidence="15">RING-type E3 ubiquitin transferase listerin</fullName>
    </alternativeName>
</protein>
<comment type="similarity">
    <text evidence="4 15">Belongs to the LTN1 family.</text>
</comment>
<gene>
    <name evidence="17" type="ORF">TSPGSL018_23872</name>
</gene>
<dbReference type="PANTHER" id="PTHR12389">
    <property type="entry name" value="ZINC FINGER PROTEIN 294"/>
    <property type="match status" value="1"/>
</dbReference>
<evidence type="ECO:0000256" key="10">
    <source>
        <dbReference type="ARBA" id="ARBA00022737"/>
    </source>
</evidence>
<comment type="function">
    <text evidence="15">E3 ubiquitin-protein ligase. Component of the ribosome quality control complex (RQC), a ribosome-associated complex that mediates ubiquitination and extraction of incompletely synthesized nascent chains for proteasomal degradation.</text>
</comment>
<keyword evidence="11 14" id="KW-0863">Zinc-finger</keyword>
<evidence type="ECO:0000313" key="17">
    <source>
        <dbReference type="EMBL" id="JAC75168.1"/>
    </source>
</evidence>
<dbReference type="AlphaFoldDB" id="A0A061RTA0"/>
<sequence length="288" mass="31666">MALPAGGAGRRRLAQALRNEPLLVPGLLDHILPLLDLPRAGNGKSKSPEPRAGTVATAELEAMLSCPSAPESGYRDEALAALLFALVLRTLPASVRLWFSEMRDSSAAAAVERYTRQRESPLLLDDEMKHAQAAAAAAASASKDDFSVRVNPSAREVTAVLELDDNAKLEMAVKLPPAFPLKPAEAEIREKVGVSEARLRKWLLSISVFLRNHNGTVGDAIELWRRNVEKEFEGLEECLICYSVIHPTNRSLPRLCCRTCTKKFHAACLYKWFRSSGKSNCPHCQSPW</sequence>
<dbReference type="CDD" id="cd16491">
    <property type="entry name" value="RING-CH-C4HC3_LTN1"/>
    <property type="match status" value="1"/>
</dbReference>
<dbReference type="PROSITE" id="PS50089">
    <property type="entry name" value="ZF_RING_2"/>
    <property type="match status" value="1"/>
</dbReference>
<evidence type="ECO:0000259" key="16">
    <source>
        <dbReference type="PROSITE" id="PS50089"/>
    </source>
</evidence>
<dbReference type="SMART" id="SM00744">
    <property type="entry name" value="RINGv"/>
    <property type="match status" value="1"/>
</dbReference>
<name>A0A061RTA0_9CHLO</name>
<comment type="catalytic activity">
    <reaction evidence="1 15">
        <text>S-ubiquitinyl-[E2 ubiquitin-conjugating enzyme]-L-cysteine + [acceptor protein]-L-lysine = [E2 ubiquitin-conjugating enzyme]-L-cysteine + N(6)-ubiquitinyl-[acceptor protein]-L-lysine.</text>
        <dbReference type="EC" id="2.3.2.27"/>
    </reaction>
</comment>
<dbReference type="Pfam" id="PF23009">
    <property type="entry name" value="UBC_like"/>
    <property type="match status" value="1"/>
</dbReference>
<proteinExistence type="inferred from homology"/>
<evidence type="ECO:0000256" key="3">
    <source>
        <dbReference type="ARBA" id="ARBA00004906"/>
    </source>
</evidence>
<comment type="subunit">
    <text evidence="15">Component of the ribosome quality control complex (RQC).</text>
</comment>
<keyword evidence="9 15" id="KW-0479">Metal-binding</keyword>
<keyword evidence="12 15" id="KW-0833">Ubl conjugation pathway</keyword>
<dbReference type="InterPro" id="IPR039804">
    <property type="entry name" value="RING-CH-C4HC3_LTN1"/>
</dbReference>
<dbReference type="GO" id="GO:0072344">
    <property type="term" value="P:rescue of stalled ribosome"/>
    <property type="evidence" value="ECO:0007669"/>
    <property type="project" value="UniProtKB-UniRule"/>
</dbReference>
<evidence type="ECO:0000256" key="11">
    <source>
        <dbReference type="ARBA" id="ARBA00022771"/>
    </source>
</evidence>
<dbReference type="InterPro" id="IPR054478">
    <property type="entry name" value="LTN1_UBC"/>
</dbReference>
<keyword evidence="8 15" id="KW-0808">Transferase</keyword>
<dbReference type="InterPro" id="IPR011016">
    <property type="entry name" value="Znf_RING-CH"/>
</dbReference>
<dbReference type="GO" id="GO:1990116">
    <property type="term" value="P:ribosome-associated ubiquitin-dependent protein catabolic process"/>
    <property type="evidence" value="ECO:0007669"/>
    <property type="project" value="UniProtKB-UniRule"/>
</dbReference>
<keyword evidence="13 15" id="KW-0862">Zinc</keyword>
<dbReference type="GO" id="GO:1990112">
    <property type="term" value="C:RQC complex"/>
    <property type="evidence" value="ECO:0007669"/>
    <property type="project" value="UniProtKB-UniRule"/>
</dbReference>
<dbReference type="GO" id="GO:0061630">
    <property type="term" value="F:ubiquitin protein ligase activity"/>
    <property type="evidence" value="ECO:0007669"/>
    <property type="project" value="UniProtKB-UniRule"/>
</dbReference>
<dbReference type="FunFam" id="3.30.40.10:FF:000038">
    <property type="entry name" value="E3 ubiquitin-protein ligase listerin"/>
    <property type="match status" value="1"/>
</dbReference>
<dbReference type="GO" id="GO:0016567">
    <property type="term" value="P:protein ubiquitination"/>
    <property type="evidence" value="ECO:0007669"/>
    <property type="project" value="UniProtKB-UniPathway"/>
</dbReference>
<dbReference type="InterPro" id="IPR039795">
    <property type="entry name" value="LTN1/Rkr1"/>
</dbReference>
<dbReference type="PANTHER" id="PTHR12389:SF0">
    <property type="entry name" value="E3 UBIQUITIN-PROTEIN LIGASE LISTERIN"/>
    <property type="match status" value="1"/>
</dbReference>
<comment type="subcellular location">
    <subcellularLocation>
        <location evidence="2">Cytoplasm</location>
        <location evidence="2">Cytosol</location>
    </subcellularLocation>
</comment>
<keyword evidence="7" id="KW-0963">Cytoplasm</keyword>
<evidence type="ECO:0000256" key="7">
    <source>
        <dbReference type="ARBA" id="ARBA00022490"/>
    </source>
</evidence>
<dbReference type="GO" id="GO:0008270">
    <property type="term" value="F:zinc ion binding"/>
    <property type="evidence" value="ECO:0007669"/>
    <property type="project" value="UniProtKB-KW"/>
</dbReference>
<dbReference type="Pfam" id="PF22999">
    <property type="entry name" value="LTN1_E3_ligase_6th"/>
    <property type="match status" value="1"/>
</dbReference>
<evidence type="ECO:0000256" key="6">
    <source>
        <dbReference type="ARBA" id="ARBA00017157"/>
    </source>
</evidence>
<dbReference type="UniPathway" id="UPA00143"/>
<dbReference type="InterPro" id="IPR013083">
    <property type="entry name" value="Znf_RING/FYVE/PHD"/>
</dbReference>
<dbReference type="GO" id="GO:0043023">
    <property type="term" value="F:ribosomal large subunit binding"/>
    <property type="evidence" value="ECO:0007669"/>
    <property type="project" value="TreeGrafter"/>
</dbReference>
<evidence type="ECO:0000256" key="14">
    <source>
        <dbReference type="PROSITE-ProRule" id="PRU00175"/>
    </source>
</evidence>
<organism evidence="17">
    <name type="scientific">Tetraselmis sp. GSL018</name>
    <dbReference type="NCBI Taxonomy" id="582737"/>
    <lineage>
        <taxon>Eukaryota</taxon>
        <taxon>Viridiplantae</taxon>
        <taxon>Chlorophyta</taxon>
        <taxon>core chlorophytes</taxon>
        <taxon>Chlorodendrophyceae</taxon>
        <taxon>Chlorodendrales</taxon>
        <taxon>Chlorodendraceae</taxon>
        <taxon>Tetraselmis</taxon>
    </lineage>
</organism>
<dbReference type="GO" id="GO:0005829">
    <property type="term" value="C:cytosol"/>
    <property type="evidence" value="ECO:0007669"/>
    <property type="project" value="UniProtKB-SubCell"/>
</dbReference>
<dbReference type="InterPro" id="IPR001841">
    <property type="entry name" value="Znf_RING"/>
</dbReference>
<evidence type="ECO:0000256" key="12">
    <source>
        <dbReference type="ARBA" id="ARBA00022786"/>
    </source>
</evidence>
<accession>A0A061RTA0</accession>
<dbReference type="InterPro" id="IPR054477">
    <property type="entry name" value="LTN1_E3_ligase_6th"/>
</dbReference>
<dbReference type="SUPFAM" id="SSF57850">
    <property type="entry name" value="RING/U-box"/>
    <property type="match status" value="1"/>
</dbReference>
<reference evidence="17" key="1">
    <citation type="submission" date="2014-05" db="EMBL/GenBank/DDBJ databases">
        <title>The transcriptome of the halophilic microalga Tetraselmis sp. GSL018 isolated from the Great Salt Lake, Utah.</title>
        <authorList>
            <person name="Jinkerson R.E."/>
            <person name="D'Adamo S."/>
            <person name="Posewitz M.C."/>
        </authorList>
    </citation>
    <scope>NUCLEOTIDE SEQUENCE</scope>
    <source>
        <strain evidence="17">GSL018</strain>
    </source>
</reference>
<comment type="pathway">
    <text evidence="3 15">Protein modification; protein ubiquitination.</text>
</comment>
<evidence type="ECO:0000256" key="13">
    <source>
        <dbReference type="ARBA" id="ARBA00022833"/>
    </source>
</evidence>
<evidence type="ECO:0000256" key="5">
    <source>
        <dbReference type="ARBA" id="ARBA00012483"/>
    </source>
</evidence>
<dbReference type="Gene3D" id="3.30.40.10">
    <property type="entry name" value="Zinc/RING finger domain, C3HC4 (zinc finger)"/>
    <property type="match status" value="1"/>
</dbReference>
<evidence type="ECO:0000256" key="1">
    <source>
        <dbReference type="ARBA" id="ARBA00000900"/>
    </source>
</evidence>
<evidence type="ECO:0000256" key="2">
    <source>
        <dbReference type="ARBA" id="ARBA00004514"/>
    </source>
</evidence>
<keyword evidence="10" id="KW-0677">Repeat</keyword>
<evidence type="ECO:0000256" key="4">
    <source>
        <dbReference type="ARBA" id="ARBA00007997"/>
    </source>
</evidence>
<dbReference type="EC" id="2.3.2.27" evidence="5 15"/>
<dbReference type="EMBL" id="GBEZ01010512">
    <property type="protein sequence ID" value="JAC75168.1"/>
    <property type="molecule type" value="Transcribed_RNA"/>
</dbReference>
<evidence type="ECO:0000256" key="8">
    <source>
        <dbReference type="ARBA" id="ARBA00022679"/>
    </source>
</evidence>
<evidence type="ECO:0000256" key="9">
    <source>
        <dbReference type="ARBA" id="ARBA00022723"/>
    </source>
</evidence>